<dbReference type="EMBL" id="AP029612">
    <property type="protein sequence ID" value="BFG69685.1"/>
    <property type="molecule type" value="Genomic_DNA"/>
</dbReference>
<gene>
    <name evidence="2" type="ORF">KACHI17_05660</name>
</gene>
<proteinExistence type="predicted"/>
<feature type="transmembrane region" description="Helical" evidence="1">
    <location>
        <begin position="28"/>
        <end position="46"/>
    </location>
</feature>
<evidence type="ECO:0000256" key="1">
    <source>
        <dbReference type="SAM" id="Phobius"/>
    </source>
</evidence>
<name>A0AAT9GGD3_9BACT</name>
<reference evidence="2" key="1">
    <citation type="submission" date="2024-02" db="EMBL/GenBank/DDBJ databases">
        <title>Sediminibacterium planktonica sp. nov. and Sediminibacterium longus sp. nov., isolated from surface lake and river water.</title>
        <authorList>
            <person name="Watanabe K."/>
            <person name="Takemine S."/>
            <person name="Ishii Y."/>
            <person name="Ogata Y."/>
            <person name="Shindo C."/>
            <person name="Suda W."/>
        </authorList>
    </citation>
    <scope>NUCLEOTIDE SEQUENCE</scope>
    <source>
        <strain evidence="2">KACHI17</strain>
    </source>
</reference>
<accession>A0AAT9GGD3</accession>
<sequence length="61" mass="6730">MKPFIIITLLLAITYAIAEGIHYGSTTGIVLATCSLIALGYAIYLTEKLHKQLREEAEGEY</sequence>
<keyword evidence="1" id="KW-0812">Transmembrane</keyword>
<protein>
    <recommendedName>
        <fullName evidence="3">CcmD family protein</fullName>
    </recommendedName>
</protein>
<dbReference type="AlphaFoldDB" id="A0AAT9GGD3"/>
<dbReference type="RefSeq" id="WP_353549995.1">
    <property type="nucleotide sequence ID" value="NZ_AP029612.1"/>
</dbReference>
<keyword evidence="1" id="KW-0472">Membrane</keyword>
<evidence type="ECO:0008006" key="3">
    <source>
        <dbReference type="Google" id="ProtNLM"/>
    </source>
</evidence>
<keyword evidence="1" id="KW-1133">Transmembrane helix</keyword>
<organism evidence="2">
    <name type="scientific">Sediminibacterium sp. KACHI17</name>
    <dbReference type="NCBI Taxonomy" id="1751071"/>
    <lineage>
        <taxon>Bacteria</taxon>
        <taxon>Pseudomonadati</taxon>
        <taxon>Bacteroidota</taxon>
        <taxon>Chitinophagia</taxon>
        <taxon>Chitinophagales</taxon>
        <taxon>Chitinophagaceae</taxon>
        <taxon>Sediminibacterium</taxon>
    </lineage>
</organism>
<evidence type="ECO:0000313" key="2">
    <source>
        <dbReference type="EMBL" id="BFG69685.1"/>
    </source>
</evidence>